<dbReference type="InterPro" id="IPR003340">
    <property type="entry name" value="B3_DNA-bd"/>
</dbReference>
<evidence type="ECO:0000256" key="2">
    <source>
        <dbReference type="ARBA" id="ARBA00023015"/>
    </source>
</evidence>
<keyword evidence="5" id="KW-0539">Nucleus</keyword>
<reference evidence="9" key="1">
    <citation type="submission" date="2013-01" db="EMBL/GenBank/DDBJ databases">
        <title>Draft Genome Sequence of a Mulberry Tree, Morus notabilis C.K. Schneid.</title>
        <authorList>
            <person name="He N."/>
            <person name="Zhao S."/>
        </authorList>
    </citation>
    <scope>NUCLEOTIDE SEQUENCE</scope>
</reference>
<protein>
    <submittedName>
        <fullName evidence="8">B3 domain-containing transcription factor VRN1</fullName>
    </submittedName>
</protein>
<dbReference type="CDD" id="cd10017">
    <property type="entry name" value="B3_DNA"/>
    <property type="match status" value="2"/>
</dbReference>
<feature type="region of interest" description="Disordered" evidence="6">
    <location>
        <begin position="357"/>
        <end position="396"/>
    </location>
</feature>
<sequence length="418" mass="47857">MSIHKAEREGVCKLQPIRRSTVAPYVHPRVRKLKDISPVTPHFLTRVSYNTLLDYKLRIPKEFTKKYGKTLSNPVGIKVPNGTKWKIWLTKYDGDVWSAKGWLEFAHYFSLENGQTLIFSYKGCSQFDVVIIGTNGLEIDYPLIISNFNSTPIKETDIDDASSCVKANEKSPPPFPCAQKRMKKNLRAAPTQCGSREINPENPMNRGNQPHSFESHRAKPQVRAVPKQRPLNKAEKDKALSRTKDFTSQYPHFKVVMQRGHLHNRYEFVFPIDFWFQHLYKVDGAATLYVSDGRTWTVELYVRLIGLSDRKIYFLRTGWREFVEDNDPKIGDVCIFELTNKNEKEISFKVAIDRGGDYQNSQPSQADKNTANQDQREKSPSAISKTASSSYKDETCNMQSPVDHIAEEGAALLRGNRC</sequence>
<organism evidence="8 9">
    <name type="scientific">Morus notabilis</name>
    <dbReference type="NCBI Taxonomy" id="981085"/>
    <lineage>
        <taxon>Eukaryota</taxon>
        <taxon>Viridiplantae</taxon>
        <taxon>Streptophyta</taxon>
        <taxon>Embryophyta</taxon>
        <taxon>Tracheophyta</taxon>
        <taxon>Spermatophyta</taxon>
        <taxon>Magnoliopsida</taxon>
        <taxon>eudicotyledons</taxon>
        <taxon>Gunneridae</taxon>
        <taxon>Pentapetalae</taxon>
        <taxon>rosids</taxon>
        <taxon>fabids</taxon>
        <taxon>Rosales</taxon>
        <taxon>Moraceae</taxon>
        <taxon>Moreae</taxon>
        <taxon>Morus</taxon>
    </lineage>
</organism>
<dbReference type="InterPro" id="IPR050655">
    <property type="entry name" value="Plant_B3_domain"/>
</dbReference>
<evidence type="ECO:0000313" key="9">
    <source>
        <dbReference type="Proteomes" id="UP000030645"/>
    </source>
</evidence>
<gene>
    <name evidence="8" type="ORF">L484_017956</name>
</gene>
<evidence type="ECO:0000256" key="3">
    <source>
        <dbReference type="ARBA" id="ARBA00023125"/>
    </source>
</evidence>
<dbReference type="SMART" id="SM01019">
    <property type="entry name" value="B3"/>
    <property type="match status" value="2"/>
</dbReference>
<feature type="compositionally biased region" description="Polar residues" evidence="6">
    <location>
        <begin position="358"/>
        <end position="373"/>
    </location>
</feature>
<comment type="subcellular location">
    <subcellularLocation>
        <location evidence="1">Nucleus</location>
    </subcellularLocation>
</comment>
<dbReference type="Proteomes" id="UP000030645">
    <property type="component" value="Unassembled WGS sequence"/>
</dbReference>
<dbReference type="GO" id="GO:0003677">
    <property type="term" value="F:DNA binding"/>
    <property type="evidence" value="ECO:0007669"/>
    <property type="project" value="UniProtKB-KW"/>
</dbReference>
<keyword evidence="9" id="KW-1185">Reference proteome</keyword>
<dbReference type="GO" id="GO:0005634">
    <property type="term" value="C:nucleus"/>
    <property type="evidence" value="ECO:0007669"/>
    <property type="project" value="UniProtKB-SubCell"/>
</dbReference>
<dbReference type="EMBL" id="KE344502">
    <property type="protein sequence ID" value="EXB64624.1"/>
    <property type="molecule type" value="Genomic_DNA"/>
</dbReference>
<dbReference type="InterPro" id="IPR015300">
    <property type="entry name" value="DNA-bd_pseudobarrel_sf"/>
</dbReference>
<evidence type="ECO:0000259" key="7">
    <source>
        <dbReference type="PROSITE" id="PS50863"/>
    </source>
</evidence>
<evidence type="ECO:0000256" key="6">
    <source>
        <dbReference type="SAM" id="MobiDB-lite"/>
    </source>
</evidence>
<proteinExistence type="predicted"/>
<evidence type="ECO:0000313" key="8">
    <source>
        <dbReference type="EMBL" id="EXB64624.1"/>
    </source>
</evidence>
<dbReference type="Pfam" id="PF02362">
    <property type="entry name" value="B3"/>
    <property type="match status" value="2"/>
</dbReference>
<dbReference type="PROSITE" id="PS50863">
    <property type="entry name" value="B3"/>
    <property type="match status" value="2"/>
</dbReference>
<dbReference type="PANTHER" id="PTHR31920:SF108">
    <property type="entry name" value="B3 DOMAIN-CONTAINING TRANSCRIPTION FACTOR VRN1-LIKE"/>
    <property type="match status" value="1"/>
</dbReference>
<dbReference type="STRING" id="981085.W9RA51"/>
<keyword evidence="2" id="KW-0805">Transcription regulation</keyword>
<keyword evidence="4" id="KW-0804">Transcription</keyword>
<keyword evidence="3" id="KW-0238">DNA-binding</keyword>
<dbReference type="Gene3D" id="2.40.330.10">
    <property type="entry name" value="DNA-binding pseudobarrel domain"/>
    <property type="match status" value="2"/>
</dbReference>
<evidence type="ECO:0000256" key="1">
    <source>
        <dbReference type="ARBA" id="ARBA00004123"/>
    </source>
</evidence>
<feature type="region of interest" description="Disordered" evidence="6">
    <location>
        <begin position="191"/>
        <end position="240"/>
    </location>
</feature>
<accession>W9RA51</accession>
<evidence type="ECO:0000256" key="5">
    <source>
        <dbReference type="ARBA" id="ARBA00023242"/>
    </source>
</evidence>
<feature type="compositionally biased region" description="Low complexity" evidence="6">
    <location>
        <begin position="380"/>
        <end position="390"/>
    </location>
</feature>
<feature type="domain" description="TF-B3" evidence="7">
    <location>
        <begin position="42"/>
        <end position="135"/>
    </location>
</feature>
<evidence type="ECO:0000256" key="4">
    <source>
        <dbReference type="ARBA" id="ARBA00023163"/>
    </source>
</evidence>
<feature type="domain" description="TF-B3" evidence="7">
    <location>
        <begin position="253"/>
        <end position="356"/>
    </location>
</feature>
<dbReference type="AlphaFoldDB" id="W9RA51"/>
<dbReference type="SUPFAM" id="SSF101936">
    <property type="entry name" value="DNA-binding pseudobarrel domain"/>
    <property type="match status" value="2"/>
</dbReference>
<name>W9RA51_9ROSA</name>
<dbReference type="PANTHER" id="PTHR31920">
    <property type="entry name" value="B3 DOMAIN-CONTAINING"/>
    <property type="match status" value="1"/>
</dbReference>